<reference evidence="7 8" key="1">
    <citation type="journal article" date="2016" name="Nat. Commun.">
        <title>Thousands of microbial genomes shed light on interconnected biogeochemical processes in an aquifer system.</title>
        <authorList>
            <person name="Anantharaman K."/>
            <person name="Brown C.T."/>
            <person name="Hug L.A."/>
            <person name="Sharon I."/>
            <person name="Castelle C.J."/>
            <person name="Probst A.J."/>
            <person name="Thomas B.C."/>
            <person name="Singh A."/>
            <person name="Wilkins M.J."/>
            <person name="Karaoz U."/>
            <person name="Brodie E.L."/>
            <person name="Williams K.H."/>
            <person name="Hubbard S.S."/>
            <person name="Banfield J.F."/>
        </authorList>
    </citation>
    <scope>NUCLEOTIDE SEQUENCE [LARGE SCALE GENOMIC DNA]</scope>
</reference>
<dbReference type="EMBL" id="MHKD01000013">
    <property type="protein sequence ID" value="OGY84554.1"/>
    <property type="molecule type" value="Genomic_DNA"/>
</dbReference>
<keyword evidence="1 4" id="KW-0328">Glycosyltransferase</keyword>
<comment type="pathway">
    <text evidence="4">tRNA modification; tRNA-queuosine biosynthesis.</text>
</comment>
<keyword evidence="4" id="KW-0671">Queuosine biosynthesis</keyword>
<feature type="binding site" evidence="4">
    <location>
        <position position="338"/>
    </location>
    <ligand>
        <name>Zn(2+)</name>
        <dbReference type="ChEBI" id="CHEBI:29105"/>
    </ligand>
</feature>
<organism evidence="7 8">
    <name type="scientific">Candidatus Kerfeldbacteria bacterium RIFCSPHIGHO2_12_FULL_48_17</name>
    <dbReference type="NCBI Taxonomy" id="1798542"/>
    <lineage>
        <taxon>Bacteria</taxon>
        <taxon>Candidatus Kerfeldiibacteriota</taxon>
    </lineage>
</organism>
<feature type="active site" description="Nucleophile" evidence="4">
    <location>
        <position position="272"/>
    </location>
</feature>
<dbReference type="NCBIfam" id="TIGR00449">
    <property type="entry name" value="tgt_general"/>
    <property type="match status" value="1"/>
</dbReference>
<evidence type="ECO:0000256" key="2">
    <source>
        <dbReference type="ARBA" id="ARBA00022679"/>
    </source>
</evidence>
<feature type="region of interest" description="Disordered" evidence="5">
    <location>
        <begin position="1"/>
        <end position="20"/>
    </location>
</feature>
<evidence type="ECO:0000256" key="1">
    <source>
        <dbReference type="ARBA" id="ARBA00022676"/>
    </source>
</evidence>
<protein>
    <recommendedName>
        <fullName evidence="4">Queuine tRNA-ribosyltransferase</fullName>
        <ecNumber evidence="4">2.4.2.29</ecNumber>
    </recommendedName>
    <alternativeName>
        <fullName evidence="4">Guanine insertion enzyme</fullName>
    </alternativeName>
    <alternativeName>
        <fullName evidence="4">tRNA-guanine transglycosylase</fullName>
    </alternativeName>
</protein>
<dbReference type="GO" id="GO:0005829">
    <property type="term" value="C:cytosol"/>
    <property type="evidence" value="ECO:0007669"/>
    <property type="project" value="TreeGrafter"/>
</dbReference>
<comment type="similarity">
    <text evidence="4">Belongs to the queuine tRNA-ribosyltransferase family.</text>
</comment>
<dbReference type="HAMAP" id="MF_00168">
    <property type="entry name" value="Q_tRNA_Tgt"/>
    <property type="match status" value="1"/>
</dbReference>
<dbReference type="SUPFAM" id="SSF51713">
    <property type="entry name" value="tRNA-guanine transglycosylase"/>
    <property type="match status" value="1"/>
</dbReference>
<dbReference type="UniPathway" id="UPA00392"/>
<feature type="active site" description="Proton acceptor" evidence="4">
    <location>
        <position position="92"/>
    </location>
</feature>
<comment type="catalytic activity">
    <reaction evidence="4">
        <text>7-aminomethyl-7-carbaguanine + guanosine(34) in tRNA = 7-aminomethyl-7-carbaguanosine(34) in tRNA + guanine</text>
        <dbReference type="Rhea" id="RHEA:24104"/>
        <dbReference type="Rhea" id="RHEA-COMP:10341"/>
        <dbReference type="Rhea" id="RHEA-COMP:10342"/>
        <dbReference type="ChEBI" id="CHEBI:16235"/>
        <dbReference type="ChEBI" id="CHEBI:58703"/>
        <dbReference type="ChEBI" id="CHEBI:74269"/>
        <dbReference type="ChEBI" id="CHEBI:82833"/>
        <dbReference type="EC" id="2.4.2.29"/>
    </reaction>
</comment>
<dbReference type="InterPro" id="IPR002616">
    <property type="entry name" value="tRNA_ribo_trans-like"/>
</dbReference>
<evidence type="ECO:0000313" key="8">
    <source>
        <dbReference type="Proteomes" id="UP000176952"/>
    </source>
</evidence>
<proteinExistence type="inferred from homology"/>
<accession>A0A1G2B5S2</accession>
<dbReference type="Pfam" id="PF01702">
    <property type="entry name" value="TGT"/>
    <property type="match status" value="1"/>
</dbReference>
<dbReference type="AlphaFoldDB" id="A0A1G2B5S2"/>
<feature type="binding site" evidence="4">
    <location>
        <position position="146"/>
    </location>
    <ligand>
        <name>substrate</name>
    </ligand>
</feature>
<dbReference type="Proteomes" id="UP000176952">
    <property type="component" value="Unassembled WGS sequence"/>
</dbReference>
<feature type="binding site" evidence="4">
    <location>
        <begin position="92"/>
        <end position="96"/>
    </location>
    <ligand>
        <name>substrate</name>
    </ligand>
</feature>
<dbReference type="InterPro" id="IPR050076">
    <property type="entry name" value="ArchSynthase1/Queuine_TRR"/>
</dbReference>
<dbReference type="Gene3D" id="3.20.20.105">
    <property type="entry name" value="Queuine tRNA-ribosyltransferase-like"/>
    <property type="match status" value="1"/>
</dbReference>
<keyword evidence="3 4" id="KW-0819">tRNA processing</keyword>
<evidence type="ECO:0000256" key="4">
    <source>
        <dbReference type="HAMAP-Rule" id="MF_00168"/>
    </source>
</evidence>
<keyword evidence="4" id="KW-0479">Metal-binding</keyword>
<feature type="binding site" evidence="4">
    <location>
        <position position="335"/>
    </location>
    <ligand>
        <name>Zn(2+)</name>
        <dbReference type="ChEBI" id="CHEBI:29105"/>
    </ligand>
</feature>
<dbReference type="NCBIfam" id="TIGR00430">
    <property type="entry name" value="Q_tRNA_tgt"/>
    <property type="match status" value="1"/>
</dbReference>
<evidence type="ECO:0000256" key="3">
    <source>
        <dbReference type="ARBA" id="ARBA00022694"/>
    </source>
</evidence>
<feature type="binding site" evidence="4">
    <location>
        <position position="195"/>
    </location>
    <ligand>
        <name>substrate</name>
    </ligand>
</feature>
<dbReference type="EC" id="2.4.2.29" evidence="4"/>
<keyword evidence="2 4" id="KW-0808">Transferase</keyword>
<evidence type="ECO:0000313" key="7">
    <source>
        <dbReference type="EMBL" id="OGY84554.1"/>
    </source>
</evidence>
<feature type="binding site" evidence="4">
    <location>
        <position position="222"/>
    </location>
    <ligand>
        <name>substrate</name>
    </ligand>
</feature>
<name>A0A1G2B5S2_9BACT</name>
<feature type="domain" description="tRNA-guanine(15) transglycosylase-like" evidence="6">
    <location>
        <begin position="15"/>
        <end position="381"/>
    </location>
</feature>
<dbReference type="PANTHER" id="PTHR46499">
    <property type="entry name" value="QUEUINE TRNA-RIBOSYLTRANSFERASE"/>
    <property type="match status" value="1"/>
</dbReference>
<dbReference type="STRING" id="1798542.A3F54_05610"/>
<dbReference type="GO" id="GO:0046872">
    <property type="term" value="F:metal ion binding"/>
    <property type="evidence" value="ECO:0007669"/>
    <property type="project" value="UniProtKB-KW"/>
</dbReference>
<feature type="region of interest" description="RNA binding" evidence="4">
    <location>
        <begin position="253"/>
        <end position="259"/>
    </location>
</feature>
<comment type="cofactor">
    <cofactor evidence="4">
        <name>Zn(2+)</name>
        <dbReference type="ChEBI" id="CHEBI:29105"/>
    </cofactor>
    <text evidence="4">Binds 1 zinc ion per subunit.</text>
</comment>
<dbReference type="GO" id="GO:0008479">
    <property type="term" value="F:tRNA-guanosine(34) queuine transglycosylase activity"/>
    <property type="evidence" value="ECO:0007669"/>
    <property type="project" value="UniProtKB-UniRule"/>
</dbReference>
<evidence type="ECO:0000256" key="5">
    <source>
        <dbReference type="SAM" id="MobiDB-lite"/>
    </source>
</evidence>
<feature type="binding site" evidence="4">
    <location>
        <position position="333"/>
    </location>
    <ligand>
        <name>Zn(2+)</name>
        <dbReference type="ChEBI" id="CHEBI:29105"/>
    </ligand>
</feature>
<evidence type="ECO:0000259" key="6">
    <source>
        <dbReference type="Pfam" id="PF01702"/>
    </source>
</evidence>
<dbReference type="GO" id="GO:0008616">
    <property type="term" value="P:tRNA queuosine(34) biosynthetic process"/>
    <property type="evidence" value="ECO:0007669"/>
    <property type="project" value="UniProtKB-UniRule"/>
</dbReference>
<gene>
    <name evidence="4" type="primary">tgt</name>
    <name evidence="7" type="ORF">A3F54_05610</name>
</gene>
<comment type="caution">
    <text evidence="7">The sequence shown here is derived from an EMBL/GenBank/DDBJ whole genome shotgun (WGS) entry which is preliminary data.</text>
</comment>
<feature type="compositionally biased region" description="Low complexity" evidence="5">
    <location>
        <begin position="7"/>
        <end position="17"/>
    </location>
</feature>
<keyword evidence="4" id="KW-0862">Zinc</keyword>
<comment type="subunit">
    <text evidence="4">Homodimer. Within each dimer, one monomer is responsible for RNA recognition and catalysis, while the other monomer binds to the replacement base PreQ1.</text>
</comment>
<dbReference type="InterPro" id="IPR036511">
    <property type="entry name" value="TGT-like_sf"/>
</dbReference>
<dbReference type="PANTHER" id="PTHR46499:SF1">
    <property type="entry name" value="QUEUINE TRNA-RIBOSYLTRANSFERASE"/>
    <property type="match status" value="1"/>
</dbReference>
<comment type="function">
    <text evidence="4">Catalyzes the base-exchange of a guanine (G) residue with the queuine precursor 7-aminomethyl-7-deazaguanine (PreQ1) at position 34 (anticodon wobble position) in tRNAs with GU(N) anticodons (tRNA-Asp, -Asn, -His and -Tyr). Catalysis occurs through a double-displacement mechanism. The nucleophile active site attacks the C1' of nucleotide 34 to detach the guanine base from the RNA, forming a covalent enzyme-RNA intermediate. The proton acceptor active site deprotonates the incoming PreQ1, allowing a nucleophilic attack on the C1' of the ribose to form the product. After dissociation, two additional enzymatic reactions on the tRNA convert PreQ1 to queuine (Q), resulting in the hypermodified nucleoside queuosine (7-(((4,5-cis-dihydroxy-2-cyclopenten-1-yl)amino)methyl)-7-deazaguanosine).</text>
</comment>
<dbReference type="InterPro" id="IPR004803">
    <property type="entry name" value="TGT"/>
</dbReference>
<sequence>MTFTLHRSQSSGSSPRRGSLKTAHGAIETPFFMPIATKGAVKTLSSADMAGLGAGILLSNTYHLYMRPGLEIMQKAGGLHRFMNWSGPILTDSGGYQVFSLSKMRTLSEQGVEFQSPWDGSKHMLTPEKSIAIQQTLGSDIVMAFDECPPYPCEKKYAHEAVERTTRWAQRSQEQFQQKIADQPNRGQLLFGIVQGSVYADLRAQSARELQAIGFDGYAIGGLAVGEPTESMYETLASTLEELPADKPRYLMGVGKPENIVQAVRLGVDMFDCVIPSRNARHGLAYVWREKNAASDSAAAPKSAPLSGAAFYETVHITNEKNKTAFTVLDSACGCLACGGGYTRAYLHHLFRVGEALGQRLLTAHNIKFYLDLMTRLKGAI</sequence>
<comment type="caution">
    <text evidence="4">Lacks conserved residue(s) required for the propagation of feature annotation.</text>
</comment>
<feature type="binding site" evidence="4">
    <location>
        <position position="365"/>
    </location>
    <ligand>
        <name>Zn(2+)</name>
        <dbReference type="ChEBI" id="CHEBI:29105"/>
    </ligand>
</feature>